<organism evidence="2">
    <name type="scientific">Arundo donax</name>
    <name type="common">Giant reed</name>
    <name type="synonym">Donax arundinaceus</name>
    <dbReference type="NCBI Taxonomy" id="35708"/>
    <lineage>
        <taxon>Eukaryota</taxon>
        <taxon>Viridiplantae</taxon>
        <taxon>Streptophyta</taxon>
        <taxon>Embryophyta</taxon>
        <taxon>Tracheophyta</taxon>
        <taxon>Spermatophyta</taxon>
        <taxon>Magnoliopsida</taxon>
        <taxon>Liliopsida</taxon>
        <taxon>Poales</taxon>
        <taxon>Poaceae</taxon>
        <taxon>PACMAD clade</taxon>
        <taxon>Arundinoideae</taxon>
        <taxon>Arundineae</taxon>
        <taxon>Arundo</taxon>
    </lineage>
</organism>
<feature type="compositionally biased region" description="Low complexity" evidence="1">
    <location>
        <begin position="17"/>
        <end position="29"/>
    </location>
</feature>
<evidence type="ECO:0000256" key="1">
    <source>
        <dbReference type="SAM" id="MobiDB-lite"/>
    </source>
</evidence>
<proteinExistence type="predicted"/>
<protein>
    <submittedName>
        <fullName evidence="2">Uncharacterized protein</fullName>
    </submittedName>
</protein>
<sequence>MAPPPSRRCRSTRQRPGSGFSGTASGATT</sequence>
<dbReference type="AlphaFoldDB" id="A0A0A9A128"/>
<dbReference type="EMBL" id="GBRH01252531">
    <property type="protein sequence ID" value="JAD45364.1"/>
    <property type="molecule type" value="Transcribed_RNA"/>
</dbReference>
<name>A0A0A9A128_ARUDO</name>
<reference evidence="2" key="2">
    <citation type="journal article" date="2015" name="Data Brief">
        <title>Shoot transcriptome of the giant reed, Arundo donax.</title>
        <authorList>
            <person name="Barrero R.A."/>
            <person name="Guerrero F.D."/>
            <person name="Moolhuijzen P."/>
            <person name="Goolsby J.A."/>
            <person name="Tidwell J."/>
            <person name="Bellgard S.E."/>
            <person name="Bellgard M.I."/>
        </authorList>
    </citation>
    <scope>NUCLEOTIDE SEQUENCE</scope>
    <source>
        <tissue evidence="2">Shoot tissue taken approximately 20 cm above the soil surface</tissue>
    </source>
</reference>
<accession>A0A0A9A128</accession>
<evidence type="ECO:0000313" key="2">
    <source>
        <dbReference type="EMBL" id="JAD45364.1"/>
    </source>
</evidence>
<reference evidence="2" key="1">
    <citation type="submission" date="2014-09" db="EMBL/GenBank/DDBJ databases">
        <authorList>
            <person name="Magalhaes I.L.F."/>
            <person name="Oliveira U."/>
            <person name="Santos F.R."/>
            <person name="Vidigal T.H.D.A."/>
            <person name="Brescovit A.D."/>
            <person name="Santos A.J."/>
        </authorList>
    </citation>
    <scope>NUCLEOTIDE SEQUENCE</scope>
    <source>
        <tissue evidence="2">Shoot tissue taken approximately 20 cm above the soil surface</tissue>
    </source>
</reference>
<feature type="region of interest" description="Disordered" evidence="1">
    <location>
        <begin position="1"/>
        <end position="29"/>
    </location>
</feature>